<name>A0AAQ3QD15_9LILI</name>
<keyword evidence="2" id="KW-1185">Reference proteome</keyword>
<dbReference type="EMBL" id="CP136893">
    <property type="protein sequence ID" value="WOL05086.1"/>
    <property type="molecule type" value="Genomic_DNA"/>
</dbReference>
<gene>
    <name evidence="1" type="ORF">Cni_G13809</name>
</gene>
<organism evidence="1 2">
    <name type="scientific">Canna indica</name>
    <name type="common">Indian-shot</name>
    <dbReference type="NCBI Taxonomy" id="4628"/>
    <lineage>
        <taxon>Eukaryota</taxon>
        <taxon>Viridiplantae</taxon>
        <taxon>Streptophyta</taxon>
        <taxon>Embryophyta</taxon>
        <taxon>Tracheophyta</taxon>
        <taxon>Spermatophyta</taxon>
        <taxon>Magnoliopsida</taxon>
        <taxon>Liliopsida</taxon>
        <taxon>Zingiberales</taxon>
        <taxon>Cannaceae</taxon>
        <taxon>Canna</taxon>
    </lineage>
</organism>
<proteinExistence type="predicted"/>
<accession>A0AAQ3QD15</accession>
<dbReference type="Proteomes" id="UP001327560">
    <property type="component" value="Chromosome 4"/>
</dbReference>
<protein>
    <submittedName>
        <fullName evidence="1">Uncharacterized protein</fullName>
    </submittedName>
</protein>
<dbReference type="AlphaFoldDB" id="A0AAQ3QD15"/>
<reference evidence="1 2" key="1">
    <citation type="submission" date="2023-10" db="EMBL/GenBank/DDBJ databases">
        <title>Chromosome-scale genome assembly provides insights into flower coloration mechanisms of Canna indica.</title>
        <authorList>
            <person name="Li C."/>
        </authorList>
    </citation>
    <scope>NUCLEOTIDE SEQUENCE [LARGE SCALE GENOMIC DNA]</scope>
    <source>
        <tissue evidence="1">Flower</tissue>
    </source>
</reference>
<sequence>MIHSIRRQAQEIFIVLLGTLTDNGHTLLEGQNAIQPTPPSSQAPLSPALDTQRELKAHSHSLFPAAGDQSASAVGAVPRRRATYDPVGHQIGASHRSATHLFALVATSLHG</sequence>
<evidence type="ECO:0000313" key="1">
    <source>
        <dbReference type="EMBL" id="WOL05086.1"/>
    </source>
</evidence>
<evidence type="ECO:0000313" key="2">
    <source>
        <dbReference type="Proteomes" id="UP001327560"/>
    </source>
</evidence>